<name>A0A1I0WIU3_9BACI</name>
<dbReference type="PANTHER" id="PTHR47505">
    <property type="entry name" value="DNA UTILIZATION PROTEIN YHGH"/>
    <property type="match status" value="1"/>
</dbReference>
<dbReference type="CDD" id="cd06223">
    <property type="entry name" value="PRTases_typeI"/>
    <property type="match status" value="1"/>
</dbReference>
<organism evidence="2 3">
    <name type="scientific">Lentibacillus halodurans</name>
    <dbReference type="NCBI Taxonomy" id="237679"/>
    <lineage>
        <taxon>Bacteria</taxon>
        <taxon>Bacillati</taxon>
        <taxon>Bacillota</taxon>
        <taxon>Bacilli</taxon>
        <taxon>Bacillales</taxon>
        <taxon>Bacillaceae</taxon>
        <taxon>Lentibacillus</taxon>
    </lineage>
</organism>
<dbReference type="Proteomes" id="UP000198642">
    <property type="component" value="Unassembled WGS sequence"/>
</dbReference>
<accession>A0A1I0WIU3</accession>
<reference evidence="2 3" key="1">
    <citation type="submission" date="2016-10" db="EMBL/GenBank/DDBJ databases">
        <authorList>
            <person name="de Groot N.N."/>
        </authorList>
    </citation>
    <scope>NUCLEOTIDE SEQUENCE [LARGE SCALE GENOMIC DNA]</scope>
    <source>
        <strain evidence="2 3">CGMCC 1.3702</strain>
    </source>
</reference>
<dbReference type="RefSeq" id="WP_090234324.1">
    <property type="nucleotide sequence ID" value="NZ_FOJW01000003.1"/>
</dbReference>
<dbReference type="EMBL" id="FOJW01000003">
    <property type="protein sequence ID" value="SFA88148.1"/>
    <property type="molecule type" value="Genomic_DNA"/>
</dbReference>
<keyword evidence="3" id="KW-1185">Reference proteome</keyword>
<comment type="similarity">
    <text evidence="1">Belongs to the ComF/GntX family.</text>
</comment>
<dbReference type="Gene3D" id="3.40.50.2020">
    <property type="match status" value="1"/>
</dbReference>
<dbReference type="STRING" id="237679.SAMN04488072_10348"/>
<dbReference type="SUPFAM" id="SSF53271">
    <property type="entry name" value="PRTase-like"/>
    <property type="match status" value="1"/>
</dbReference>
<gene>
    <name evidence="2" type="ORF">SAMN04488072_10348</name>
</gene>
<evidence type="ECO:0000313" key="2">
    <source>
        <dbReference type="EMBL" id="SFA88148.1"/>
    </source>
</evidence>
<dbReference type="OrthoDB" id="9779910at2"/>
<proteinExistence type="inferred from homology"/>
<dbReference type="InterPro" id="IPR029057">
    <property type="entry name" value="PRTase-like"/>
</dbReference>
<protein>
    <submittedName>
        <fullName evidence="2">Competence protein ComFC</fullName>
    </submittedName>
</protein>
<dbReference type="InterPro" id="IPR051910">
    <property type="entry name" value="ComF/GntX_DNA_util-trans"/>
</dbReference>
<evidence type="ECO:0000256" key="1">
    <source>
        <dbReference type="ARBA" id="ARBA00008007"/>
    </source>
</evidence>
<dbReference type="InterPro" id="IPR000836">
    <property type="entry name" value="PRTase_dom"/>
</dbReference>
<sequence length="227" mass="26247">MNCLWCDADIVPDTSWRNIILVSKPKNLCPSCTDQLTVLQGKRCVKCSRLSEKEMCPDCMHWERSLSQEDPLTWNYSVFSYNEAMKEMITRWKYRGDYCLGKAFEMEYRKAFKRNFSFLPKEAVAVPIPLSEERMHERGFNQSKMLASFLPLKRKDILTRIHGEKQSKKTRRQRVTAVNPFQMKGSINNPVILADDIYTTGTTLRHAATALKKHGCPAVYALTLIRG</sequence>
<dbReference type="PANTHER" id="PTHR47505:SF1">
    <property type="entry name" value="DNA UTILIZATION PROTEIN YHGH"/>
    <property type="match status" value="1"/>
</dbReference>
<evidence type="ECO:0000313" key="3">
    <source>
        <dbReference type="Proteomes" id="UP000198642"/>
    </source>
</evidence>
<dbReference type="AlphaFoldDB" id="A0A1I0WIU3"/>